<name>A0A918ZV10_9ACTN</name>
<gene>
    <name evidence="2" type="ORF">GCM10017771_93210</name>
</gene>
<protein>
    <submittedName>
        <fullName evidence="2">Uncharacterized protein</fullName>
    </submittedName>
</protein>
<evidence type="ECO:0000313" key="2">
    <source>
        <dbReference type="EMBL" id="GHE69533.1"/>
    </source>
</evidence>
<feature type="region of interest" description="Disordered" evidence="1">
    <location>
        <begin position="1"/>
        <end position="24"/>
    </location>
</feature>
<comment type="caution">
    <text evidence="2">The sequence shown here is derived from an EMBL/GenBank/DDBJ whole genome shotgun (WGS) entry which is preliminary data.</text>
</comment>
<evidence type="ECO:0000256" key="1">
    <source>
        <dbReference type="SAM" id="MobiDB-lite"/>
    </source>
</evidence>
<reference evidence="2" key="1">
    <citation type="journal article" date="2014" name="Int. J. Syst. Evol. Microbiol.">
        <title>Complete genome sequence of Corynebacterium casei LMG S-19264T (=DSM 44701T), isolated from a smear-ripened cheese.</title>
        <authorList>
            <consortium name="US DOE Joint Genome Institute (JGI-PGF)"/>
            <person name="Walter F."/>
            <person name="Albersmeier A."/>
            <person name="Kalinowski J."/>
            <person name="Ruckert C."/>
        </authorList>
    </citation>
    <scope>NUCLEOTIDE SEQUENCE</scope>
    <source>
        <strain evidence="2">CGMCC 4.7403</strain>
    </source>
</reference>
<dbReference type="Proteomes" id="UP000603227">
    <property type="component" value="Unassembled WGS sequence"/>
</dbReference>
<accession>A0A918ZV10</accession>
<reference evidence="2" key="2">
    <citation type="submission" date="2020-09" db="EMBL/GenBank/DDBJ databases">
        <authorList>
            <person name="Sun Q."/>
            <person name="Zhou Y."/>
        </authorList>
    </citation>
    <scope>NUCLEOTIDE SEQUENCE</scope>
    <source>
        <strain evidence="2">CGMCC 4.7403</strain>
    </source>
</reference>
<dbReference type="AlphaFoldDB" id="A0A918ZV10"/>
<organism evidence="2 3">
    <name type="scientific">Streptomyces capitiformicae</name>
    <dbReference type="NCBI Taxonomy" id="2014920"/>
    <lineage>
        <taxon>Bacteria</taxon>
        <taxon>Bacillati</taxon>
        <taxon>Actinomycetota</taxon>
        <taxon>Actinomycetes</taxon>
        <taxon>Kitasatosporales</taxon>
        <taxon>Streptomycetaceae</taxon>
        <taxon>Streptomyces</taxon>
    </lineage>
</organism>
<proteinExistence type="predicted"/>
<sequence length="92" mass="10270">MTSLTERRLAQRPPDTRPLPSVAAYDQRLRARQVADRPADIGRDAVTLKRHRGLTEHVATAAVDQACRLLRLPTVRAQFPELAEAAARDQMS</sequence>
<evidence type="ECO:0000313" key="3">
    <source>
        <dbReference type="Proteomes" id="UP000603227"/>
    </source>
</evidence>
<keyword evidence="3" id="KW-1185">Reference proteome</keyword>
<dbReference type="EMBL" id="BNAT01000074">
    <property type="protein sequence ID" value="GHE69533.1"/>
    <property type="molecule type" value="Genomic_DNA"/>
</dbReference>